<evidence type="ECO:0000313" key="2">
    <source>
        <dbReference type="Proteomes" id="UP001209229"/>
    </source>
</evidence>
<dbReference type="EMBL" id="JAPDPJ010000125">
    <property type="protein sequence ID" value="MCW3789555.1"/>
    <property type="molecule type" value="Genomic_DNA"/>
</dbReference>
<gene>
    <name evidence="1" type="ORF">OM075_24055</name>
</gene>
<dbReference type="RefSeq" id="WP_301193103.1">
    <property type="nucleotide sequence ID" value="NZ_JAPDPJ010000125.1"/>
</dbReference>
<reference evidence="1" key="1">
    <citation type="submission" date="2022-10" db="EMBL/GenBank/DDBJ databases">
        <authorList>
            <person name="Yu W.X."/>
        </authorList>
    </citation>
    <scope>NUCLEOTIDE SEQUENCE</scope>
    <source>
        <strain evidence="1">AAT</strain>
    </source>
</reference>
<protein>
    <submittedName>
        <fullName evidence="1">Uncharacterized protein</fullName>
    </submittedName>
</protein>
<sequence>MTQEYINQNKTNTFQKGNMVVMHSCCESRLEQYKGKLWECLTDSYLDKGGQECVHLKGFSGAFFCEYLHFVNPKI</sequence>
<organism evidence="1 2">
    <name type="scientific">Plebeiibacterium sediminum</name>
    <dbReference type="NCBI Taxonomy" id="2992112"/>
    <lineage>
        <taxon>Bacteria</taxon>
        <taxon>Pseudomonadati</taxon>
        <taxon>Bacteroidota</taxon>
        <taxon>Bacteroidia</taxon>
        <taxon>Marinilabiliales</taxon>
        <taxon>Marinilabiliaceae</taxon>
        <taxon>Plebeiibacterium</taxon>
    </lineage>
</organism>
<comment type="caution">
    <text evidence="1">The sequence shown here is derived from an EMBL/GenBank/DDBJ whole genome shotgun (WGS) entry which is preliminary data.</text>
</comment>
<proteinExistence type="predicted"/>
<name>A0AAE3SHI7_9BACT</name>
<dbReference type="AlphaFoldDB" id="A0AAE3SHI7"/>
<evidence type="ECO:0000313" key="1">
    <source>
        <dbReference type="EMBL" id="MCW3789555.1"/>
    </source>
</evidence>
<accession>A0AAE3SHI7</accession>
<dbReference type="Proteomes" id="UP001209229">
    <property type="component" value="Unassembled WGS sequence"/>
</dbReference>
<keyword evidence="2" id="KW-1185">Reference proteome</keyword>